<feature type="domain" description="HAMP" evidence="12">
    <location>
        <begin position="215"/>
        <end position="245"/>
    </location>
</feature>
<dbReference type="SMART" id="SM00388">
    <property type="entry name" value="HisKA"/>
    <property type="match status" value="1"/>
</dbReference>
<dbReference type="SMART" id="SM00448">
    <property type="entry name" value="REC"/>
    <property type="match status" value="2"/>
</dbReference>
<keyword evidence="4 8" id="KW-0597">Phosphoprotein</keyword>
<dbReference type="Gene3D" id="1.10.287.130">
    <property type="match status" value="1"/>
</dbReference>
<feature type="modified residue" description="4-aspartylphosphate" evidence="8">
    <location>
        <position position="582"/>
    </location>
</feature>
<evidence type="ECO:0000256" key="6">
    <source>
        <dbReference type="ARBA" id="ARBA00022777"/>
    </source>
</evidence>
<protein>
    <recommendedName>
        <fullName evidence="3">histidine kinase</fullName>
        <ecNumber evidence="3">2.7.13.3</ecNumber>
    </recommendedName>
</protein>
<dbReference type="InterPro" id="IPR011006">
    <property type="entry name" value="CheY-like_superfamily"/>
</dbReference>
<gene>
    <name evidence="13" type="ORF">J2X05_000251</name>
</gene>
<dbReference type="InterPro" id="IPR003661">
    <property type="entry name" value="HisK_dim/P_dom"/>
</dbReference>
<dbReference type="Pfam" id="PF02518">
    <property type="entry name" value="HATPase_c"/>
    <property type="match status" value="1"/>
</dbReference>
<dbReference type="Proteomes" id="UP001253595">
    <property type="component" value="Unassembled WGS sequence"/>
</dbReference>
<evidence type="ECO:0000313" key="14">
    <source>
        <dbReference type="Proteomes" id="UP001253595"/>
    </source>
</evidence>
<dbReference type="SUPFAM" id="SSF47384">
    <property type="entry name" value="Homodimeric domain of signal transducing histidine kinase"/>
    <property type="match status" value="1"/>
</dbReference>
<evidence type="ECO:0000256" key="7">
    <source>
        <dbReference type="ARBA" id="ARBA00023012"/>
    </source>
</evidence>
<dbReference type="EC" id="2.7.13.3" evidence="3"/>
<dbReference type="Gene3D" id="3.40.50.2300">
    <property type="match status" value="2"/>
</dbReference>
<evidence type="ECO:0000259" key="11">
    <source>
        <dbReference type="PROSITE" id="PS50110"/>
    </source>
</evidence>
<dbReference type="EMBL" id="JAVDVX010000001">
    <property type="protein sequence ID" value="MDR7088248.1"/>
    <property type="molecule type" value="Genomic_DNA"/>
</dbReference>
<dbReference type="InterPro" id="IPR004358">
    <property type="entry name" value="Sig_transdc_His_kin-like_C"/>
</dbReference>
<evidence type="ECO:0000256" key="1">
    <source>
        <dbReference type="ARBA" id="ARBA00000085"/>
    </source>
</evidence>
<feature type="transmembrane region" description="Helical" evidence="9">
    <location>
        <begin position="13"/>
        <end position="35"/>
    </location>
</feature>
<dbReference type="Pfam" id="PF00512">
    <property type="entry name" value="HisKA"/>
    <property type="match status" value="1"/>
</dbReference>
<evidence type="ECO:0000256" key="8">
    <source>
        <dbReference type="PROSITE-ProRule" id="PRU00169"/>
    </source>
</evidence>
<name>A0ABU1UST2_9GAMM</name>
<sequence>MPNIRNYMRENPIAARLLGLIIISSSIVTLVAILLQLHSNFNDDIAALEKRLDQVRISTLASITKSLWGFDQEQLNIQINSVLAVDDVVQVKVVWHDWNNTEQTLVASNHAYDPQELENKRSQFLVRSYPLVYEDASTPEQQLGTLTVTASLSSIYDKLWERAFFIALVQGTKTLVIALFIVWLVHTLLTRHMKTVANYARNLNLETLTKPLKLKRLKVNSASDELDNVVNAINHMRETLLDDIEQRHAIEMALLTEKEEKLETRRQKNAAEDASRAKSQFLATMSHEIRTPMNGVIGMLEMLRDTPLDDNQKHYIDVIHRSGETLLTIINDILDYSKIEAGKMRLEETTFELDELIESCVQLFGATANKRHIELFGGLDPDVPKWVKGDPTRLRQIIINLLGNAFKFTTEGFVSLQVKRVADLPEDKVELRFIVQDSGIGIEMSSTDDLFDSFNQADASTTRKYGGTGLGLAICKSLAGLMDGEIGVDSVKGRGSTFWFTARLGREDVCDWNNSPLESKSNLLSGKKLLLVESSRTLSEFVAHHCSVWGVSMESVVSAKTALTQLKHAMHSGEPYDFVCFDYALPDVTGFELAQWIRELPEFRELPLCMFSAGDIYHDQGQMRSLAIHAILRKPVSMKLLRQELIALLGHEPVPLVAAERQARDPDKFAHLRVLVAEDNPVNRMVIKGLLGKLNIVPIFAENGVEACDAVQDANERFNLILMDCEMPEMDGFEATRAIRDYERREGLSATPIIALTAHALQEHREAVFASGMNYYLSKPVTFNNLYSAFEATGLVNALNRQV</sequence>
<dbReference type="SMART" id="SM00387">
    <property type="entry name" value="HATPase_c"/>
    <property type="match status" value="1"/>
</dbReference>
<keyword evidence="9" id="KW-1133">Transmembrane helix</keyword>
<dbReference type="InterPro" id="IPR003594">
    <property type="entry name" value="HATPase_dom"/>
</dbReference>
<evidence type="ECO:0000256" key="5">
    <source>
        <dbReference type="ARBA" id="ARBA00022679"/>
    </source>
</evidence>
<organism evidence="13 14">
    <name type="scientific">Cellvibrio fibrivorans</name>
    <dbReference type="NCBI Taxonomy" id="126350"/>
    <lineage>
        <taxon>Bacteria</taxon>
        <taxon>Pseudomonadati</taxon>
        <taxon>Pseudomonadota</taxon>
        <taxon>Gammaproteobacteria</taxon>
        <taxon>Cellvibrionales</taxon>
        <taxon>Cellvibrionaceae</taxon>
        <taxon>Cellvibrio</taxon>
    </lineage>
</organism>
<feature type="modified residue" description="4-aspartylphosphate" evidence="8">
    <location>
        <position position="724"/>
    </location>
</feature>
<dbReference type="InterPro" id="IPR036097">
    <property type="entry name" value="HisK_dim/P_sf"/>
</dbReference>
<feature type="domain" description="Response regulatory" evidence="11">
    <location>
        <begin position="673"/>
        <end position="794"/>
    </location>
</feature>
<comment type="catalytic activity">
    <reaction evidence="1">
        <text>ATP + protein L-histidine = ADP + protein N-phospho-L-histidine.</text>
        <dbReference type="EC" id="2.7.13.3"/>
    </reaction>
</comment>
<keyword evidence="7" id="KW-0902">Two-component regulatory system</keyword>
<dbReference type="PANTHER" id="PTHR45339">
    <property type="entry name" value="HYBRID SIGNAL TRANSDUCTION HISTIDINE KINASE J"/>
    <property type="match status" value="1"/>
</dbReference>
<evidence type="ECO:0000256" key="4">
    <source>
        <dbReference type="ARBA" id="ARBA00022553"/>
    </source>
</evidence>
<reference evidence="13 14" key="1">
    <citation type="submission" date="2023-07" db="EMBL/GenBank/DDBJ databases">
        <title>Sorghum-associated microbial communities from plants grown in Nebraska, USA.</title>
        <authorList>
            <person name="Schachtman D."/>
        </authorList>
    </citation>
    <scope>NUCLEOTIDE SEQUENCE [LARGE SCALE GENOMIC DNA]</scope>
    <source>
        <strain evidence="13 14">BE190</strain>
    </source>
</reference>
<dbReference type="Pfam" id="PF00072">
    <property type="entry name" value="Response_reg"/>
    <property type="match status" value="2"/>
</dbReference>
<dbReference type="Gene3D" id="3.30.565.10">
    <property type="entry name" value="Histidine kinase-like ATPase, C-terminal domain"/>
    <property type="match status" value="1"/>
</dbReference>
<keyword evidence="14" id="KW-1185">Reference proteome</keyword>
<comment type="subcellular location">
    <subcellularLocation>
        <location evidence="2">Membrane</location>
    </subcellularLocation>
</comment>
<evidence type="ECO:0000259" key="10">
    <source>
        <dbReference type="PROSITE" id="PS50109"/>
    </source>
</evidence>
<evidence type="ECO:0000313" key="13">
    <source>
        <dbReference type="EMBL" id="MDR7088248.1"/>
    </source>
</evidence>
<dbReference type="PROSITE" id="PS50110">
    <property type="entry name" value="RESPONSE_REGULATORY"/>
    <property type="match status" value="2"/>
</dbReference>
<dbReference type="Gene3D" id="6.10.340.10">
    <property type="match status" value="1"/>
</dbReference>
<evidence type="ECO:0000256" key="3">
    <source>
        <dbReference type="ARBA" id="ARBA00012438"/>
    </source>
</evidence>
<dbReference type="PROSITE" id="PS50885">
    <property type="entry name" value="HAMP"/>
    <property type="match status" value="1"/>
</dbReference>
<dbReference type="CDD" id="cd17546">
    <property type="entry name" value="REC_hyHK_CKI1_RcsC-like"/>
    <property type="match status" value="1"/>
</dbReference>
<keyword evidence="9" id="KW-0812">Transmembrane</keyword>
<dbReference type="SUPFAM" id="SSF55874">
    <property type="entry name" value="ATPase domain of HSP90 chaperone/DNA topoisomerase II/histidine kinase"/>
    <property type="match status" value="1"/>
</dbReference>
<dbReference type="InterPro" id="IPR001789">
    <property type="entry name" value="Sig_transdc_resp-reg_receiver"/>
</dbReference>
<dbReference type="PANTHER" id="PTHR45339:SF1">
    <property type="entry name" value="HYBRID SIGNAL TRANSDUCTION HISTIDINE KINASE J"/>
    <property type="match status" value="1"/>
</dbReference>
<keyword evidence="5" id="KW-0808">Transferase</keyword>
<dbReference type="CDD" id="cd16922">
    <property type="entry name" value="HATPase_EvgS-ArcB-TorS-like"/>
    <property type="match status" value="1"/>
</dbReference>
<dbReference type="InterPro" id="IPR036890">
    <property type="entry name" value="HATPase_C_sf"/>
</dbReference>
<accession>A0ABU1UST2</accession>
<dbReference type="RefSeq" id="WP_310067630.1">
    <property type="nucleotide sequence ID" value="NZ_JAVDVX010000001.1"/>
</dbReference>
<dbReference type="InterPro" id="IPR005467">
    <property type="entry name" value="His_kinase_dom"/>
</dbReference>
<feature type="domain" description="Histidine kinase" evidence="10">
    <location>
        <begin position="284"/>
        <end position="506"/>
    </location>
</feature>
<dbReference type="Pfam" id="PF17149">
    <property type="entry name" value="CHASE5"/>
    <property type="match status" value="1"/>
</dbReference>
<comment type="caution">
    <text evidence="13">The sequence shown here is derived from an EMBL/GenBank/DDBJ whole genome shotgun (WGS) entry which is preliminary data.</text>
</comment>
<keyword evidence="9" id="KW-0472">Membrane</keyword>
<dbReference type="InterPro" id="IPR003660">
    <property type="entry name" value="HAMP_dom"/>
</dbReference>
<dbReference type="CDD" id="cd00082">
    <property type="entry name" value="HisKA"/>
    <property type="match status" value="1"/>
</dbReference>
<dbReference type="InterPro" id="IPR033414">
    <property type="entry name" value="Sensor_dom"/>
</dbReference>
<feature type="transmembrane region" description="Helical" evidence="9">
    <location>
        <begin position="163"/>
        <end position="185"/>
    </location>
</feature>
<evidence type="ECO:0000256" key="9">
    <source>
        <dbReference type="SAM" id="Phobius"/>
    </source>
</evidence>
<dbReference type="PROSITE" id="PS50109">
    <property type="entry name" value="HIS_KIN"/>
    <property type="match status" value="1"/>
</dbReference>
<keyword evidence="6" id="KW-0418">Kinase</keyword>
<proteinExistence type="predicted"/>
<evidence type="ECO:0000256" key="2">
    <source>
        <dbReference type="ARBA" id="ARBA00004370"/>
    </source>
</evidence>
<dbReference type="CDD" id="cd00156">
    <property type="entry name" value="REC"/>
    <property type="match status" value="1"/>
</dbReference>
<evidence type="ECO:0000259" key="12">
    <source>
        <dbReference type="PROSITE" id="PS50885"/>
    </source>
</evidence>
<dbReference type="SUPFAM" id="SSF52172">
    <property type="entry name" value="CheY-like"/>
    <property type="match status" value="2"/>
</dbReference>
<feature type="domain" description="Response regulatory" evidence="11">
    <location>
        <begin position="528"/>
        <end position="649"/>
    </location>
</feature>
<dbReference type="PRINTS" id="PR00344">
    <property type="entry name" value="BCTRLSENSOR"/>
</dbReference>